<dbReference type="SUPFAM" id="SSF51161">
    <property type="entry name" value="Trimeric LpxA-like enzymes"/>
    <property type="match status" value="1"/>
</dbReference>
<dbReference type="Gene3D" id="2.160.10.10">
    <property type="entry name" value="Hexapeptide repeat proteins"/>
    <property type="match status" value="1"/>
</dbReference>
<name>A0A160TZQ8_9ZZZZ</name>
<dbReference type="InterPro" id="IPR001451">
    <property type="entry name" value="Hexapep"/>
</dbReference>
<dbReference type="Pfam" id="PF00132">
    <property type="entry name" value="Hexapep"/>
    <property type="match status" value="1"/>
</dbReference>
<evidence type="ECO:0000313" key="1">
    <source>
        <dbReference type="EMBL" id="CUS56648.1"/>
    </source>
</evidence>
<dbReference type="InterPro" id="IPR050484">
    <property type="entry name" value="Transf_Hexapept/Carb_Anhydrase"/>
</dbReference>
<dbReference type="PANTHER" id="PTHR13061:SF29">
    <property type="entry name" value="GAMMA CARBONIC ANHYDRASE-LIKE 1, MITOCHONDRIAL-RELATED"/>
    <property type="match status" value="1"/>
</dbReference>
<dbReference type="InterPro" id="IPR011004">
    <property type="entry name" value="Trimer_LpxA-like_sf"/>
</dbReference>
<dbReference type="InterPro" id="IPR047324">
    <property type="entry name" value="LbH_gamma_CA-like"/>
</dbReference>
<dbReference type="AlphaFoldDB" id="A0A160TZQ8"/>
<dbReference type="PANTHER" id="PTHR13061">
    <property type="entry name" value="DYNACTIN SUBUNIT P25"/>
    <property type="match status" value="1"/>
</dbReference>
<sequence length="176" mass="19068">MAIYEIDGTRPTLPESGSYWVADNAQVMGNVVMKENASVWYGAVLRGDNDPITIGENSNIQDGSVLHTDVGCPLTIGRDVTVGHMVMLHGCTIGEETLIGIGSTILNNAKIGKNCIIGAHTLIPEGKVIPDNSLVMGAPGKVVKEISDHQIQVIRMSAVHYVENWKRHRNSVKRID</sequence>
<gene>
    <name evidence="1" type="ORF">MGWOODY_Hyp235</name>
</gene>
<dbReference type="CDD" id="cd04645">
    <property type="entry name" value="LbH_gamma_CA_like"/>
    <property type="match status" value="1"/>
</dbReference>
<organism evidence="1">
    <name type="scientific">hydrothermal vent metagenome</name>
    <dbReference type="NCBI Taxonomy" id="652676"/>
    <lineage>
        <taxon>unclassified sequences</taxon>
        <taxon>metagenomes</taxon>
        <taxon>ecological metagenomes</taxon>
    </lineage>
</organism>
<dbReference type="EMBL" id="CZQD01000031">
    <property type="protein sequence ID" value="CUS56648.1"/>
    <property type="molecule type" value="Genomic_DNA"/>
</dbReference>
<accession>A0A160TZQ8</accession>
<proteinExistence type="predicted"/>
<protein>
    <submittedName>
        <fullName evidence="1">Carbonic anhydrase, family 3</fullName>
    </submittedName>
</protein>
<reference evidence="1" key="1">
    <citation type="submission" date="2015-10" db="EMBL/GenBank/DDBJ databases">
        <authorList>
            <person name="Gilbert D.G."/>
        </authorList>
    </citation>
    <scope>NUCLEOTIDE SEQUENCE</scope>
</reference>